<dbReference type="PANTHER" id="PTHR24321">
    <property type="entry name" value="DEHYDROGENASES, SHORT CHAIN"/>
    <property type="match status" value="1"/>
</dbReference>
<evidence type="ECO:0000313" key="4">
    <source>
        <dbReference type="Proteomes" id="UP000070376"/>
    </source>
</evidence>
<dbReference type="NCBIfam" id="NF009466">
    <property type="entry name" value="PRK12826.1-2"/>
    <property type="match status" value="1"/>
</dbReference>
<dbReference type="GO" id="GO:0008206">
    <property type="term" value="P:bile acid metabolic process"/>
    <property type="evidence" value="ECO:0007669"/>
    <property type="project" value="UniProtKB-ARBA"/>
</dbReference>
<dbReference type="PANTHER" id="PTHR24321:SF11">
    <property type="entry name" value="BLR0893 PROTEIN"/>
    <property type="match status" value="1"/>
</dbReference>
<dbReference type="SUPFAM" id="SSF51735">
    <property type="entry name" value="NAD(P)-binding Rossmann-fold domains"/>
    <property type="match status" value="1"/>
</dbReference>
<proteinExistence type="inferred from homology"/>
<name>A0A133KWT7_HEYCO</name>
<keyword evidence="2" id="KW-0560">Oxidoreductase</keyword>
<dbReference type="CDD" id="cd05233">
    <property type="entry name" value="SDR_c"/>
    <property type="match status" value="1"/>
</dbReference>
<dbReference type="PATRIC" id="fig|1398.22.peg.1030"/>
<reference evidence="4" key="1">
    <citation type="submission" date="2016-01" db="EMBL/GenBank/DDBJ databases">
        <authorList>
            <person name="Mitreva M."/>
            <person name="Pepin K.H."/>
            <person name="Mihindukulasuriya K.A."/>
            <person name="Fulton R."/>
            <person name="Fronick C."/>
            <person name="O'Laughlin M."/>
            <person name="Miner T."/>
            <person name="Herter B."/>
            <person name="Rosa B.A."/>
            <person name="Cordes M."/>
            <person name="Tomlinson C."/>
            <person name="Wollam A."/>
            <person name="Palsikar V.B."/>
            <person name="Mardis E.R."/>
            <person name="Wilson R.K."/>
        </authorList>
    </citation>
    <scope>NUCLEOTIDE SEQUENCE [LARGE SCALE GENOMIC DNA]</scope>
    <source>
        <strain evidence="4">GED7749B</strain>
    </source>
</reference>
<evidence type="ECO:0000256" key="2">
    <source>
        <dbReference type="ARBA" id="ARBA00023002"/>
    </source>
</evidence>
<dbReference type="InterPro" id="IPR002347">
    <property type="entry name" value="SDR_fam"/>
</dbReference>
<dbReference type="InterPro" id="IPR036291">
    <property type="entry name" value="NAD(P)-bd_dom_sf"/>
</dbReference>
<dbReference type="NCBIfam" id="NF005559">
    <property type="entry name" value="PRK07231.1"/>
    <property type="match status" value="1"/>
</dbReference>
<dbReference type="PRINTS" id="PR00081">
    <property type="entry name" value="GDHRDH"/>
</dbReference>
<dbReference type="PRINTS" id="PR00080">
    <property type="entry name" value="SDRFAMILY"/>
</dbReference>
<dbReference type="Pfam" id="PF13561">
    <property type="entry name" value="adh_short_C2"/>
    <property type="match status" value="1"/>
</dbReference>
<organism evidence="3 4">
    <name type="scientific">Heyndrickxia coagulans</name>
    <name type="common">Weizmannia coagulans</name>
    <dbReference type="NCBI Taxonomy" id="1398"/>
    <lineage>
        <taxon>Bacteria</taxon>
        <taxon>Bacillati</taxon>
        <taxon>Bacillota</taxon>
        <taxon>Bacilli</taxon>
        <taxon>Bacillales</taxon>
        <taxon>Bacillaceae</taxon>
        <taxon>Heyndrickxia</taxon>
    </lineage>
</organism>
<evidence type="ECO:0000256" key="1">
    <source>
        <dbReference type="ARBA" id="ARBA00006484"/>
    </source>
</evidence>
<sequence>MNAVKLKNKVAVITGGASGIGEATAWLFANEGAKVVIGDVAESKMEIADKIKETGGEALFVHCDVSDKYSVKHLMEKATDTYGKLDILVACAGIPEKHGPVHELDQDYWQKVLDINLTGVMLSNKYAIPYMLKNGKGAIVNMGSFMAHVGITNSAAYSAAKAAVVNLTRAEAVTYAKQGIRVNSVSPGTTESPALKYFTKEQIQETIDHNPMGRLGKPEEVAKAVLFLVSDDASFITGTDLHVDGGYTAQ</sequence>
<dbReference type="FunFam" id="3.40.50.720:FF:000084">
    <property type="entry name" value="Short-chain dehydrogenase reductase"/>
    <property type="match status" value="1"/>
</dbReference>
<dbReference type="Gene3D" id="3.40.50.720">
    <property type="entry name" value="NAD(P)-binding Rossmann-like Domain"/>
    <property type="match status" value="1"/>
</dbReference>
<comment type="similarity">
    <text evidence="1">Belongs to the short-chain dehydrogenases/reductases (SDR) family.</text>
</comment>
<dbReference type="AlphaFoldDB" id="A0A133KWT7"/>
<dbReference type="Proteomes" id="UP000070376">
    <property type="component" value="Unassembled WGS sequence"/>
</dbReference>
<accession>A0A133KWT7</accession>
<gene>
    <name evidence="3" type="ORF">HMPREF3213_01021</name>
</gene>
<comment type="caution">
    <text evidence="3">The sequence shown here is derived from an EMBL/GenBank/DDBJ whole genome shotgun (WGS) entry which is preliminary data.</text>
</comment>
<protein>
    <submittedName>
        <fullName evidence="3">Oxidoreductase, short chain dehydrogenase/reductase family protein</fullName>
    </submittedName>
</protein>
<dbReference type="GO" id="GO:0016491">
    <property type="term" value="F:oxidoreductase activity"/>
    <property type="evidence" value="ECO:0007669"/>
    <property type="project" value="UniProtKB-KW"/>
</dbReference>
<evidence type="ECO:0000313" key="3">
    <source>
        <dbReference type="EMBL" id="KWZ83962.1"/>
    </source>
</evidence>
<dbReference type="EMBL" id="LRPN01000033">
    <property type="protein sequence ID" value="KWZ83962.1"/>
    <property type="molecule type" value="Genomic_DNA"/>
</dbReference>